<keyword evidence="2" id="KW-0677">Repeat</keyword>
<comment type="caution">
    <text evidence="5">The sequence shown here is derived from an EMBL/GenBank/DDBJ whole genome shotgun (WGS) entry which is preliminary data.</text>
</comment>
<dbReference type="EMBL" id="CAJVQA010000991">
    <property type="protein sequence ID" value="CAG8498570.1"/>
    <property type="molecule type" value="Genomic_DNA"/>
</dbReference>
<dbReference type="OrthoDB" id="432528at2759"/>
<dbReference type="PANTHER" id="PTHR46093">
    <property type="entry name" value="ACYL-COA-BINDING DOMAIN-CONTAINING PROTEIN 5"/>
    <property type="match status" value="1"/>
</dbReference>
<dbReference type="Pfam" id="PF24681">
    <property type="entry name" value="Kelch_KLHDC2_KLHL20_DRC7"/>
    <property type="match status" value="1"/>
</dbReference>
<evidence type="ECO:0000256" key="1">
    <source>
        <dbReference type="ARBA" id="ARBA00022441"/>
    </source>
</evidence>
<organism evidence="5 6">
    <name type="scientific">Cetraspora pellucida</name>
    <dbReference type="NCBI Taxonomy" id="1433469"/>
    <lineage>
        <taxon>Eukaryota</taxon>
        <taxon>Fungi</taxon>
        <taxon>Fungi incertae sedis</taxon>
        <taxon>Mucoromycota</taxon>
        <taxon>Glomeromycotina</taxon>
        <taxon>Glomeromycetes</taxon>
        <taxon>Diversisporales</taxon>
        <taxon>Gigasporaceae</taxon>
        <taxon>Cetraspora</taxon>
    </lineage>
</organism>
<evidence type="ECO:0000256" key="2">
    <source>
        <dbReference type="ARBA" id="ARBA00022737"/>
    </source>
</evidence>
<dbReference type="InterPro" id="IPR015915">
    <property type="entry name" value="Kelch-typ_b-propeller"/>
</dbReference>
<name>A0A9N9EZT7_9GLOM</name>
<dbReference type="Proteomes" id="UP000789759">
    <property type="component" value="Unassembled WGS sequence"/>
</dbReference>
<dbReference type="AlphaFoldDB" id="A0A9N9EZT7"/>
<evidence type="ECO:0000313" key="5">
    <source>
        <dbReference type="EMBL" id="CAG8498570.1"/>
    </source>
</evidence>
<dbReference type="Gene3D" id="2.120.10.80">
    <property type="entry name" value="Kelch-type beta propeller"/>
    <property type="match status" value="2"/>
</dbReference>
<dbReference type="SUPFAM" id="SSF50965">
    <property type="entry name" value="Galactose oxidase, central domain"/>
    <property type="match status" value="1"/>
</dbReference>
<keyword evidence="3" id="KW-0472">Membrane</keyword>
<dbReference type="PANTHER" id="PTHR46093:SF18">
    <property type="entry name" value="FIBRONECTIN TYPE-III DOMAIN-CONTAINING PROTEIN"/>
    <property type="match status" value="1"/>
</dbReference>
<keyword evidence="4" id="KW-0732">Signal</keyword>
<dbReference type="InterPro" id="IPR011043">
    <property type="entry name" value="Gal_Oxase/kelch_b-propeller"/>
</dbReference>
<keyword evidence="6" id="KW-1185">Reference proteome</keyword>
<evidence type="ECO:0000256" key="4">
    <source>
        <dbReference type="SAM" id="SignalP"/>
    </source>
</evidence>
<gene>
    <name evidence="5" type="ORF">CPELLU_LOCUS2336</name>
</gene>
<accession>A0A9N9EZT7</accession>
<keyword evidence="3" id="KW-0812">Transmembrane</keyword>
<reference evidence="5" key="1">
    <citation type="submission" date="2021-06" db="EMBL/GenBank/DDBJ databases">
        <authorList>
            <person name="Kallberg Y."/>
            <person name="Tangrot J."/>
            <person name="Rosling A."/>
        </authorList>
    </citation>
    <scope>NUCLEOTIDE SEQUENCE</scope>
    <source>
        <strain evidence="5">FL966</strain>
    </source>
</reference>
<keyword evidence="3" id="KW-1133">Transmembrane helix</keyword>
<feature type="signal peptide" evidence="4">
    <location>
        <begin position="1"/>
        <end position="25"/>
    </location>
</feature>
<evidence type="ECO:0000313" key="6">
    <source>
        <dbReference type="Proteomes" id="UP000789759"/>
    </source>
</evidence>
<feature type="chain" id="PRO_5040139844" evidence="4">
    <location>
        <begin position="26"/>
        <end position="399"/>
    </location>
</feature>
<protein>
    <submittedName>
        <fullName evidence="5">10590_t:CDS:1</fullName>
    </submittedName>
</protein>
<dbReference type="SUPFAM" id="SSF117281">
    <property type="entry name" value="Kelch motif"/>
    <property type="match status" value="1"/>
</dbReference>
<proteinExistence type="predicted"/>
<keyword evidence="1" id="KW-0880">Kelch repeat</keyword>
<feature type="transmembrane region" description="Helical" evidence="3">
    <location>
        <begin position="348"/>
        <end position="372"/>
    </location>
</feature>
<evidence type="ECO:0000256" key="3">
    <source>
        <dbReference type="SAM" id="Phobius"/>
    </source>
</evidence>
<sequence length="399" mass="43603">MNIFMKVGLSYLVLIFTLFITTSNGATPISPAGRSYSCSVTINNKLYVFGGDPFGIIGTTQAIYLDISLIGTPNPWFLLTDIPTSVSAANAVFNGNNTVFLINYSTVYAYNISNNQWYPTDINGIIPQSRTQATAVIDKNGMIWYFGGTNVTTNTSFNDINYFDTITYSWSVGSTVNAPTTRFNMISIFLPSREILYIGGVDGSTRRYIDMAQGRELFTAILAQDGTIIIYGGNNIKNSPTPTMAKLNTNTSPYTWTSNEISSDAPQYLTGHVAATNGTHMILALGATSNNGIFDLTDKYTIINSLNYNIYTLNIQTNVWSVNSTTHKSVTSPTSSNTPNGKNIDANIGIIVVVIIAVILVIIAGVLAFVFYRKCKKNNKDKEVKIIRISGSNDNEQPQ</sequence>